<name>A0A7W3LNC0_ACTNM</name>
<dbReference type="InterPro" id="IPR027383">
    <property type="entry name" value="Znf_put"/>
</dbReference>
<reference evidence="4 5" key="1">
    <citation type="submission" date="2020-08" db="EMBL/GenBank/DDBJ databases">
        <title>Genomic Encyclopedia of Type Strains, Phase IV (KMG-IV): sequencing the most valuable type-strain genomes for metagenomic binning, comparative biology and taxonomic classification.</title>
        <authorList>
            <person name="Goeker M."/>
        </authorList>
    </citation>
    <scope>NUCLEOTIDE SEQUENCE [LARGE SCALE GENOMIC DNA]</scope>
    <source>
        <strain evidence="4 5">DSM 44197</strain>
    </source>
</reference>
<dbReference type="AlphaFoldDB" id="A0A7W3LNC0"/>
<keyword evidence="2" id="KW-0804">Transcription</keyword>
<accession>A0A7W3LNC0</accession>
<evidence type="ECO:0000259" key="3">
    <source>
        <dbReference type="Pfam" id="PF13490"/>
    </source>
</evidence>
<protein>
    <submittedName>
        <fullName evidence="4">Anti-sigma factor RsiW</fullName>
    </submittedName>
</protein>
<comment type="caution">
    <text evidence="4">The sequence shown here is derived from an EMBL/GenBank/DDBJ whole genome shotgun (WGS) entry which is preliminary data.</text>
</comment>
<sequence>MTAPCSYRLDLGVYALGALPGPEAAVLRAHLAGCPDCRAELDGFRRVTALVRTARSAGPRPRTGAPTRLIGACAARGPAP</sequence>
<evidence type="ECO:0000256" key="2">
    <source>
        <dbReference type="ARBA" id="ARBA00023163"/>
    </source>
</evidence>
<evidence type="ECO:0000256" key="1">
    <source>
        <dbReference type="ARBA" id="ARBA00023015"/>
    </source>
</evidence>
<dbReference type="Gene3D" id="1.10.10.1320">
    <property type="entry name" value="Anti-sigma factor, zinc-finger domain"/>
    <property type="match status" value="1"/>
</dbReference>
<dbReference type="EMBL" id="JACJIA010000003">
    <property type="protein sequence ID" value="MBA8951274.1"/>
    <property type="molecule type" value="Genomic_DNA"/>
</dbReference>
<gene>
    <name evidence="4" type="ORF">HNR61_002905</name>
</gene>
<proteinExistence type="predicted"/>
<evidence type="ECO:0000313" key="5">
    <source>
        <dbReference type="Proteomes" id="UP000572680"/>
    </source>
</evidence>
<keyword evidence="1" id="KW-0805">Transcription regulation</keyword>
<dbReference type="RefSeq" id="WP_182843625.1">
    <property type="nucleotide sequence ID" value="NZ_BAAALP010000004.1"/>
</dbReference>
<dbReference type="Proteomes" id="UP000572680">
    <property type="component" value="Unassembled WGS sequence"/>
</dbReference>
<organism evidence="4 5">
    <name type="scientific">Actinomadura namibiensis</name>
    <dbReference type="NCBI Taxonomy" id="182080"/>
    <lineage>
        <taxon>Bacteria</taxon>
        <taxon>Bacillati</taxon>
        <taxon>Actinomycetota</taxon>
        <taxon>Actinomycetes</taxon>
        <taxon>Streptosporangiales</taxon>
        <taxon>Thermomonosporaceae</taxon>
        <taxon>Actinomadura</taxon>
    </lineage>
</organism>
<feature type="domain" description="Putative zinc-finger" evidence="3">
    <location>
        <begin position="10"/>
        <end position="38"/>
    </location>
</feature>
<evidence type="ECO:0000313" key="4">
    <source>
        <dbReference type="EMBL" id="MBA8951274.1"/>
    </source>
</evidence>
<dbReference type="InterPro" id="IPR041916">
    <property type="entry name" value="Anti_sigma_zinc_sf"/>
</dbReference>
<dbReference type="Pfam" id="PF13490">
    <property type="entry name" value="zf-HC2"/>
    <property type="match status" value="1"/>
</dbReference>
<keyword evidence="5" id="KW-1185">Reference proteome</keyword>